<dbReference type="AlphaFoldDB" id="A0A9E8HJJ9"/>
<evidence type="ECO:0000259" key="9">
    <source>
        <dbReference type="Pfam" id="PF02770"/>
    </source>
</evidence>
<evidence type="ECO:0000259" key="10">
    <source>
        <dbReference type="Pfam" id="PF02771"/>
    </source>
</evidence>
<evidence type="ECO:0000256" key="1">
    <source>
        <dbReference type="ARBA" id="ARBA00001974"/>
    </source>
</evidence>
<comment type="subunit">
    <text evidence="3">Homodimer.</text>
</comment>
<evidence type="ECO:0000256" key="3">
    <source>
        <dbReference type="ARBA" id="ARBA00011738"/>
    </source>
</evidence>
<dbReference type="Gene3D" id="1.20.140.10">
    <property type="entry name" value="Butyryl-CoA Dehydrogenase, subunit A, domain 3"/>
    <property type="match status" value="1"/>
</dbReference>
<gene>
    <name evidence="11" type="ORF">NNL22_03010</name>
</gene>
<keyword evidence="5 7" id="KW-0274">FAD</keyword>
<dbReference type="Gene3D" id="2.40.110.10">
    <property type="entry name" value="Butyryl-CoA Dehydrogenase, subunit A, domain 2"/>
    <property type="match status" value="1"/>
</dbReference>
<dbReference type="InterPro" id="IPR013786">
    <property type="entry name" value="AcylCoA_DH/ox_N"/>
</dbReference>
<keyword evidence="12" id="KW-1185">Reference proteome</keyword>
<dbReference type="GO" id="GO:0050660">
    <property type="term" value="F:flavin adenine dinucleotide binding"/>
    <property type="evidence" value="ECO:0007669"/>
    <property type="project" value="InterPro"/>
</dbReference>
<dbReference type="RefSeq" id="WP_251810596.1">
    <property type="nucleotide sequence ID" value="NZ_CP101527.1"/>
</dbReference>
<accession>A0A9E8HJJ9</accession>
<evidence type="ECO:0000313" key="12">
    <source>
        <dbReference type="Proteomes" id="UP001164472"/>
    </source>
</evidence>
<dbReference type="SUPFAM" id="SSF56645">
    <property type="entry name" value="Acyl-CoA dehydrogenase NM domain-like"/>
    <property type="match status" value="1"/>
</dbReference>
<dbReference type="KEGG" id="asem:NNL22_03010"/>
<feature type="domain" description="Acyl-CoA dehydrogenase/oxidase C-terminal" evidence="8">
    <location>
        <begin position="246"/>
        <end position="394"/>
    </location>
</feature>
<evidence type="ECO:0000259" key="8">
    <source>
        <dbReference type="Pfam" id="PF00441"/>
    </source>
</evidence>
<evidence type="ECO:0000256" key="4">
    <source>
        <dbReference type="ARBA" id="ARBA00022630"/>
    </source>
</evidence>
<dbReference type="InterPro" id="IPR046373">
    <property type="entry name" value="Acyl-CoA_Oxase/DH_mid-dom_sf"/>
</dbReference>
<dbReference type="Pfam" id="PF00441">
    <property type="entry name" value="Acyl-CoA_dh_1"/>
    <property type="match status" value="1"/>
</dbReference>
<dbReference type="FunFam" id="2.40.110.10:FF:000002">
    <property type="entry name" value="Acyl-CoA dehydrogenase fadE12"/>
    <property type="match status" value="1"/>
</dbReference>
<dbReference type="InterPro" id="IPR037069">
    <property type="entry name" value="AcylCoA_DH/ox_N_sf"/>
</dbReference>
<comment type="similarity">
    <text evidence="2 7">Belongs to the acyl-CoA dehydrogenase family.</text>
</comment>
<dbReference type="InterPro" id="IPR036250">
    <property type="entry name" value="AcylCo_DH-like_C"/>
</dbReference>
<evidence type="ECO:0000256" key="2">
    <source>
        <dbReference type="ARBA" id="ARBA00009347"/>
    </source>
</evidence>
<dbReference type="Pfam" id="PF02771">
    <property type="entry name" value="Acyl-CoA_dh_N"/>
    <property type="match status" value="1"/>
</dbReference>
<feature type="domain" description="Acyl-CoA oxidase/dehydrogenase middle" evidence="9">
    <location>
        <begin position="133"/>
        <end position="234"/>
    </location>
</feature>
<dbReference type="Pfam" id="PF02770">
    <property type="entry name" value="Acyl-CoA_dh_M"/>
    <property type="match status" value="1"/>
</dbReference>
<comment type="cofactor">
    <cofactor evidence="1 7">
        <name>FAD</name>
        <dbReference type="ChEBI" id="CHEBI:57692"/>
    </cofactor>
</comment>
<dbReference type="InterPro" id="IPR006091">
    <property type="entry name" value="Acyl-CoA_Oxase/DH_mid-dom"/>
</dbReference>
<dbReference type="Proteomes" id="UP001164472">
    <property type="component" value="Chromosome"/>
</dbReference>
<dbReference type="GO" id="GO:0003995">
    <property type="term" value="F:acyl-CoA dehydrogenase activity"/>
    <property type="evidence" value="ECO:0007669"/>
    <property type="project" value="TreeGrafter"/>
</dbReference>
<dbReference type="Gene3D" id="1.10.540.10">
    <property type="entry name" value="Acyl-CoA dehydrogenase/oxidase, N-terminal domain"/>
    <property type="match status" value="1"/>
</dbReference>
<sequence>MDFSLSERSQDYLNRVKSFMEKEILPIEDEYFRELKSLENPWVVLPIIETLKEKAKAEGLWNMFLPVEGYGPALSNAEYAPIAEQTGRSFIAPEIFNCNAPDTGNMEVLVHYGSEQQKEQWLTPLLEGKIRSAFCMTEPGVASSDATNMAATAMVEGDEVVLNGTKWWSTGIGHPDCQVLIFMGISNPDAHRHQRHSMVLVPMNTPGVKVERMLPVFGDLDEPYGHGEVSFTNVRLPKSAIIAGPGRGFEVAQGRLGPGRIHHCMRAIGAAERALDLLIKRAISREAFGQPLAKLGGNRDIIANARMSIEQARLLTMKAAWTLDTKGIMGAMSDVSQIKVVAPNVLQTIVDQAIQIHGGAGMSDDFPLTQLFAYARCLRLADGPDEVHRLLISKLELAKYKNLMKK</sequence>
<dbReference type="PANTHER" id="PTHR48083:SF13">
    <property type="entry name" value="ACYL-COA DEHYDROGENASE FAMILY MEMBER 11"/>
    <property type="match status" value="1"/>
</dbReference>
<dbReference type="GO" id="GO:0005737">
    <property type="term" value="C:cytoplasm"/>
    <property type="evidence" value="ECO:0007669"/>
    <property type="project" value="TreeGrafter"/>
</dbReference>
<protein>
    <submittedName>
        <fullName evidence="11">Acyl-CoA dehydrogenase family protein</fullName>
    </submittedName>
</protein>
<keyword evidence="6 7" id="KW-0560">Oxidoreductase</keyword>
<organism evidence="11 12">
    <name type="scientific">Alkalimarinus sediminis</name>
    <dbReference type="NCBI Taxonomy" id="1632866"/>
    <lineage>
        <taxon>Bacteria</taxon>
        <taxon>Pseudomonadati</taxon>
        <taxon>Pseudomonadota</taxon>
        <taxon>Gammaproteobacteria</taxon>
        <taxon>Alteromonadales</taxon>
        <taxon>Alteromonadaceae</taxon>
        <taxon>Alkalimarinus</taxon>
    </lineage>
</organism>
<evidence type="ECO:0000256" key="7">
    <source>
        <dbReference type="RuleBase" id="RU362125"/>
    </source>
</evidence>
<dbReference type="GO" id="GO:0033539">
    <property type="term" value="P:fatty acid beta-oxidation using acyl-CoA dehydrogenase"/>
    <property type="evidence" value="ECO:0007669"/>
    <property type="project" value="TreeGrafter"/>
</dbReference>
<evidence type="ECO:0000256" key="5">
    <source>
        <dbReference type="ARBA" id="ARBA00022827"/>
    </source>
</evidence>
<dbReference type="InterPro" id="IPR009075">
    <property type="entry name" value="AcylCo_DH/oxidase_C"/>
</dbReference>
<dbReference type="SUPFAM" id="SSF47203">
    <property type="entry name" value="Acyl-CoA dehydrogenase C-terminal domain-like"/>
    <property type="match status" value="1"/>
</dbReference>
<reference evidence="11" key="1">
    <citation type="submission" date="2022-07" db="EMBL/GenBank/DDBJ databases">
        <title>Alkalimarinus sp. nov., isolated from gut of a Alitta virens.</title>
        <authorList>
            <person name="Yang A.I."/>
            <person name="Shin N.-R."/>
        </authorList>
    </citation>
    <scope>NUCLEOTIDE SEQUENCE</scope>
    <source>
        <strain evidence="11">FA028</strain>
    </source>
</reference>
<evidence type="ECO:0000313" key="11">
    <source>
        <dbReference type="EMBL" id="UZW75579.1"/>
    </source>
</evidence>
<dbReference type="EMBL" id="CP101527">
    <property type="protein sequence ID" value="UZW75579.1"/>
    <property type="molecule type" value="Genomic_DNA"/>
</dbReference>
<name>A0A9E8HJJ9_9ALTE</name>
<dbReference type="PANTHER" id="PTHR48083">
    <property type="entry name" value="MEDIUM-CHAIN SPECIFIC ACYL-COA DEHYDROGENASE, MITOCHONDRIAL-RELATED"/>
    <property type="match status" value="1"/>
</dbReference>
<evidence type="ECO:0000256" key="6">
    <source>
        <dbReference type="ARBA" id="ARBA00023002"/>
    </source>
</evidence>
<proteinExistence type="inferred from homology"/>
<dbReference type="InterPro" id="IPR050741">
    <property type="entry name" value="Acyl-CoA_dehydrogenase"/>
</dbReference>
<dbReference type="InterPro" id="IPR009100">
    <property type="entry name" value="AcylCoA_DH/oxidase_NM_dom_sf"/>
</dbReference>
<keyword evidence="4 7" id="KW-0285">Flavoprotein</keyword>
<feature type="domain" description="Acyl-CoA dehydrogenase/oxidase N-terminal" evidence="10">
    <location>
        <begin position="7"/>
        <end position="129"/>
    </location>
</feature>